<dbReference type="Proteomes" id="UP001258017">
    <property type="component" value="Unassembled WGS sequence"/>
</dbReference>
<feature type="region of interest" description="Disordered" evidence="1">
    <location>
        <begin position="58"/>
        <end position="90"/>
    </location>
</feature>
<reference evidence="2" key="1">
    <citation type="submission" date="2021-08" db="EMBL/GenBank/DDBJ databases">
        <authorList>
            <person name="Misof B."/>
            <person name="Oliver O."/>
            <person name="Podsiadlowski L."/>
            <person name="Donath A."/>
            <person name="Peters R."/>
            <person name="Mayer C."/>
            <person name="Rust J."/>
            <person name="Gunkel S."/>
            <person name="Lesny P."/>
            <person name="Martin S."/>
            <person name="Oeyen J.P."/>
            <person name="Petersen M."/>
            <person name="Panagiotis P."/>
            <person name="Wilbrandt J."/>
            <person name="Tanja T."/>
        </authorList>
    </citation>
    <scope>NUCLEOTIDE SEQUENCE</scope>
    <source>
        <strain evidence="2">GBR_01_08_01A</strain>
        <tissue evidence="2">Thorax + abdomen</tissue>
    </source>
</reference>
<dbReference type="EMBL" id="JAIFRP010004240">
    <property type="protein sequence ID" value="KAK2577601.1"/>
    <property type="molecule type" value="Genomic_DNA"/>
</dbReference>
<organism evidence="2 3">
    <name type="scientific">Odynerus spinipes</name>
    <dbReference type="NCBI Taxonomy" id="1348599"/>
    <lineage>
        <taxon>Eukaryota</taxon>
        <taxon>Metazoa</taxon>
        <taxon>Ecdysozoa</taxon>
        <taxon>Arthropoda</taxon>
        <taxon>Hexapoda</taxon>
        <taxon>Insecta</taxon>
        <taxon>Pterygota</taxon>
        <taxon>Neoptera</taxon>
        <taxon>Endopterygota</taxon>
        <taxon>Hymenoptera</taxon>
        <taxon>Apocrita</taxon>
        <taxon>Aculeata</taxon>
        <taxon>Vespoidea</taxon>
        <taxon>Vespidae</taxon>
        <taxon>Eumeninae</taxon>
        <taxon>Odynerus</taxon>
    </lineage>
</organism>
<keyword evidence="3" id="KW-1185">Reference proteome</keyword>
<evidence type="ECO:0000256" key="1">
    <source>
        <dbReference type="SAM" id="MobiDB-lite"/>
    </source>
</evidence>
<protein>
    <submittedName>
        <fullName evidence="2">Uncharacterized protein</fullName>
    </submittedName>
</protein>
<dbReference type="AlphaFoldDB" id="A0AAD9RDB2"/>
<proteinExistence type="predicted"/>
<evidence type="ECO:0000313" key="3">
    <source>
        <dbReference type="Proteomes" id="UP001258017"/>
    </source>
</evidence>
<comment type="caution">
    <text evidence="2">The sequence shown here is derived from an EMBL/GenBank/DDBJ whole genome shotgun (WGS) entry which is preliminary data.</text>
</comment>
<accession>A0AAD9RDB2</accession>
<name>A0AAD9RDB2_9HYME</name>
<reference evidence="2" key="2">
    <citation type="journal article" date="2023" name="Commun. Biol.">
        <title>Intrasexual cuticular hydrocarbon dimorphism in a wasp sheds light on hydrocarbon biosynthesis genes in Hymenoptera.</title>
        <authorList>
            <person name="Moris V.C."/>
            <person name="Podsiadlowski L."/>
            <person name="Martin S."/>
            <person name="Oeyen J.P."/>
            <person name="Donath A."/>
            <person name="Petersen M."/>
            <person name="Wilbrandt J."/>
            <person name="Misof B."/>
            <person name="Liedtke D."/>
            <person name="Thamm M."/>
            <person name="Scheiner R."/>
            <person name="Schmitt T."/>
            <person name="Niehuis O."/>
        </authorList>
    </citation>
    <scope>NUCLEOTIDE SEQUENCE</scope>
    <source>
        <strain evidence="2">GBR_01_08_01A</strain>
    </source>
</reference>
<evidence type="ECO:0000313" key="2">
    <source>
        <dbReference type="EMBL" id="KAK2577601.1"/>
    </source>
</evidence>
<feature type="compositionally biased region" description="Acidic residues" evidence="1">
    <location>
        <begin position="74"/>
        <end position="90"/>
    </location>
</feature>
<sequence length="90" mass="10097">MLQKEARNYGDDELVAVKRTQLGPGLKLSAKYLGPYRIAKVLKNNRYIVEKIGDYEGPQRTSTVADHMKPWVEADSDESDEESDVDEGAP</sequence>
<gene>
    <name evidence="2" type="ORF">KPH14_012831</name>
</gene>